<protein>
    <submittedName>
        <fullName evidence="8">DsbA family protein</fullName>
    </submittedName>
</protein>
<name>A0ABY4IDK5_9MICO</name>
<evidence type="ECO:0000256" key="4">
    <source>
        <dbReference type="ARBA" id="ARBA00023157"/>
    </source>
</evidence>
<dbReference type="Pfam" id="PF13462">
    <property type="entry name" value="Thioredoxin_4"/>
    <property type="match status" value="1"/>
</dbReference>
<feature type="domain" description="Thioredoxin-like fold" evidence="7">
    <location>
        <begin position="61"/>
        <end position="218"/>
    </location>
</feature>
<keyword evidence="6" id="KW-0472">Membrane</keyword>
<keyword evidence="6" id="KW-0812">Transmembrane</keyword>
<proteinExistence type="inferred from homology"/>
<evidence type="ECO:0000259" key="7">
    <source>
        <dbReference type="Pfam" id="PF13462"/>
    </source>
</evidence>
<sequence>MAAAKSNTNWFAIGISIAVVVVLVAIGGLVVFLNNQATSPGAVPSASKNFDPEAGSISKGDGKDTVAVFLDFQCPACKAFEDQFGAQLEEKAASGEITLVNHPIAILDRFSQGTEYSSRSAGAAFCVAESDADLYFDYAKVLFENQPTENTAGLTTDQLAEFAKQVGADDDVVSCITDETYRKFGAAQAKQNDIKGTPTVEINGERLDLQNQADMKKLTDLLS</sequence>
<keyword evidence="4" id="KW-1015">Disulfide bond</keyword>
<dbReference type="InterPro" id="IPR036249">
    <property type="entry name" value="Thioredoxin-like_sf"/>
</dbReference>
<dbReference type="EMBL" id="CP078076">
    <property type="protein sequence ID" value="UPL09785.1"/>
    <property type="molecule type" value="Genomic_DNA"/>
</dbReference>
<dbReference type="PANTHER" id="PTHR13887">
    <property type="entry name" value="GLUTATHIONE S-TRANSFERASE KAPPA"/>
    <property type="match status" value="1"/>
</dbReference>
<dbReference type="SUPFAM" id="SSF52833">
    <property type="entry name" value="Thioredoxin-like"/>
    <property type="match status" value="1"/>
</dbReference>
<evidence type="ECO:0000256" key="3">
    <source>
        <dbReference type="ARBA" id="ARBA00023002"/>
    </source>
</evidence>
<organism evidence="8 9">
    <name type="scientific">Microbacterium sufflavum</name>
    <dbReference type="NCBI Taxonomy" id="2851649"/>
    <lineage>
        <taxon>Bacteria</taxon>
        <taxon>Bacillati</taxon>
        <taxon>Actinomycetota</taxon>
        <taxon>Actinomycetes</taxon>
        <taxon>Micrococcales</taxon>
        <taxon>Microbacteriaceae</taxon>
        <taxon>Microbacterium</taxon>
    </lineage>
</organism>
<reference evidence="8 9" key="1">
    <citation type="submission" date="2021-06" db="EMBL/GenBank/DDBJ databases">
        <title>Genome-based taxonomic framework of Microbacterium strains isolated from marine environment, the description of four new species and reclassification of four preexisting species.</title>
        <authorList>
            <person name="Lee S.D."/>
            <person name="Kim S.-M."/>
            <person name="Byeon Y.-S."/>
            <person name="Yang H.L."/>
            <person name="Kim I.S."/>
        </authorList>
    </citation>
    <scope>NUCLEOTIDE SEQUENCE [LARGE SCALE GENOMIC DNA]</scope>
    <source>
        <strain evidence="8 9">SSW1-51</strain>
    </source>
</reference>
<feature type="transmembrane region" description="Helical" evidence="6">
    <location>
        <begin position="12"/>
        <end position="33"/>
    </location>
</feature>
<keyword evidence="6" id="KW-1133">Transmembrane helix</keyword>
<dbReference type="Proteomes" id="UP000831467">
    <property type="component" value="Chromosome"/>
</dbReference>
<dbReference type="CDD" id="cd02972">
    <property type="entry name" value="DsbA_family"/>
    <property type="match status" value="1"/>
</dbReference>
<evidence type="ECO:0000256" key="2">
    <source>
        <dbReference type="ARBA" id="ARBA00022729"/>
    </source>
</evidence>
<dbReference type="Gene3D" id="3.40.30.10">
    <property type="entry name" value="Glutaredoxin"/>
    <property type="match status" value="1"/>
</dbReference>
<keyword evidence="3" id="KW-0560">Oxidoreductase</keyword>
<gene>
    <name evidence="8" type="ORF">KV394_01105</name>
</gene>
<evidence type="ECO:0000313" key="8">
    <source>
        <dbReference type="EMBL" id="UPL09785.1"/>
    </source>
</evidence>
<evidence type="ECO:0000256" key="1">
    <source>
        <dbReference type="ARBA" id="ARBA00005791"/>
    </source>
</evidence>
<keyword evidence="9" id="KW-1185">Reference proteome</keyword>
<dbReference type="PANTHER" id="PTHR13887:SF14">
    <property type="entry name" value="DISULFIDE BOND FORMATION PROTEIN D"/>
    <property type="match status" value="1"/>
</dbReference>
<accession>A0ABY4IDK5</accession>
<dbReference type="RefSeq" id="WP_136045902.1">
    <property type="nucleotide sequence ID" value="NZ_CP078076.1"/>
</dbReference>
<evidence type="ECO:0000256" key="6">
    <source>
        <dbReference type="SAM" id="Phobius"/>
    </source>
</evidence>
<dbReference type="InterPro" id="IPR012336">
    <property type="entry name" value="Thioredoxin-like_fold"/>
</dbReference>
<keyword evidence="5" id="KW-0676">Redox-active center</keyword>
<evidence type="ECO:0000313" key="9">
    <source>
        <dbReference type="Proteomes" id="UP000831467"/>
    </source>
</evidence>
<comment type="similarity">
    <text evidence="1">Belongs to the thioredoxin family. DsbA subfamily.</text>
</comment>
<keyword evidence="2" id="KW-0732">Signal</keyword>
<evidence type="ECO:0000256" key="5">
    <source>
        <dbReference type="ARBA" id="ARBA00023284"/>
    </source>
</evidence>